<protein>
    <submittedName>
        <fullName evidence="2">DsbA family oxidoreductase</fullName>
    </submittedName>
</protein>
<dbReference type="KEGG" id="fak:FUA48_04615"/>
<dbReference type="Pfam" id="PF01323">
    <property type="entry name" value="DSBA"/>
    <property type="match status" value="1"/>
</dbReference>
<evidence type="ECO:0000313" key="2">
    <source>
        <dbReference type="EMBL" id="QEE48882.1"/>
    </source>
</evidence>
<dbReference type="RefSeq" id="WP_147582458.1">
    <property type="nucleotide sequence ID" value="NZ_CP042831.1"/>
</dbReference>
<feature type="domain" description="DSBA-like thioredoxin" evidence="1">
    <location>
        <begin position="3"/>
        <end position="204"/>
    </location>
</feature>
<keyword evidence="3" id="KW-1185">Reference proteome</keyword>
<reference evidence="2 3" key="1">
    <citation type="submission" date="2019-08" db="EMBL/GenBank/DDBJ databases">
        <title>Flavobacterium alkalisoli sp. nov., isolated from rhizosphere soil of Suaeda salsa.</title>
        <authorList>
            <person name="Sun J.-Q."/>
            <person name="Xu L."/>
        </authorList>
    </citation>
    <scope>NUCLEOTIDE SEQUENCE [LARGE SCALE GENOMIC DNA]</scope>
    <source>
        <strain evidence="2 3">XS-5</strain>
    </source>
</reference>
<dbReference type="InterPro" id="IPR001853">
    <property type="entry name" value="DSBA-like_thioredoxin_dom"/>
</dbReference>
<name>A0A5B9FVR5_9FLAO</name>
<proteinExistence type="predicted"/>
<dbReference type="Gene3D" id="3.40.30.10">
    <property type="entry name" value="Glutaredoxin"/>
    <property type="match status" value="1"/>
</dbReference>
<dbReference type="CDD" id="cd03024">
    <property type="entry name" value="DsbA_FrnE"/>
    <property type="match status" value="1"/>
</dbReference>
<dbReference type="EMBL" id="CP042831">
    <property type="protein sequence ID" value="QEE48882.1"/>
    <property type="molecule type" value="Genomic_DNA"/>
</dbReference>
<evidence type="ECO:0000259" key="1">
    <source>
        <dbReference type="Pfam" id="PF01323"/>
    </source>
</evidence>
<sequence length="235" mass="26648">MKIEIWSDIMCPFCYIGKRRFEEALAGFEGSNDVEIEWKSFLLSPELKTDPTKNIHQFLAEHKNISLEEAKGMNNYVTNMAAQAGLIYDFDRAIPANSFNAHRFLHFAKKYGKQNEAEEKLFRAYFTEGKNIDDAQILMLLAIELGLDANKLAEAMNNGEFANDVIADINEAQQLGIRGVPFFVFNRKYAVSGAQESRAFAETLDKAFEEWQATQPKNNFETIKGQSCDTEGNCD</sequence>
<dbReference type="OrthoDB" id="9799122at2"/>
<dbReference type="PANTHER" id="PTHR13887">
    <property type="entry name" value="GLUTATHIONE S-TRANSFERASE KAPPA"/>
    <property type="match status" value="1"/>
</dbReference>
<dbReference type="PANTHER" id="PTHR13887:SF41">
    <property type="entry name" value="THIOREDOXIN SUPERFAMILY PROTEIN"/>
    <property type="match status" value="1"/>
</dbReference>
<dbReference type="InterPro" id="IPR036249">
    <property type="entry name" value="Thioredoxin-like_sf"/>
</dbReference>
<dbReference type="AlphaFoldDB" id="A0A5B9FVR5"/>
<dbReference type="SUPFAM" id="SSF52833">
    <property type="entry name" value="Thioredoxin-like"/>
    <property type="match status" value="1"/>
</dbReference>
<accession>A0A5B9FVR5</accession>
<dbReference type="GO" id="GO:0016491">
    <property type="term" value="F:oxidoreductase activity"/>
    <property type="evidence" value="ECO:0007669"/>
    <property type="project" value="InterPro"/>
</dbReference>
<dbReference type="Proteomes" id="UP000321222">
    <property type="component" value="Chromosome"/>
</dbReference>
<organism evidence="2 3">
    <name type="scientific">Flavobacterium alkalisoli</name>
    <dbReference type="NCBI Taxonomy" id="2602769"/>
    <lineage>
        <taxon>Bacteria</taxon>
        <taxon>Pseudomonadati</taxon>
        <taxon>Bacteroidota</taxon>
        <taxon>Flavobacteriia</taxon>
        <taxon>Flavobacteriales</taxon>
        <taxon>Flavobacteriaceae</taxon>
        <taxon>Flavobacterium</taxon>
    </lineage>
</organism>
<gene>
    <name evidence="2" type="ORF">FUA48_04615</name>
</gene>
<evidence type="ECO:0000313" key="3">
    <source>
        <dbReference type="Proteomes" id="UP000321222"/>
    </source>
</evidence>